<evidence type="ECO:0000256" key="1">
    <source>
        <dbReference type="ARBA" id="ARBA00004141"/>
    </source>
</evidence>
<dbReference type="EMBL" id="LPUF01000001">
    <property type="protein sequence ID" value="OQK16717.1"/>
    <property type="molecule type" value="Genomic_DNA"/>
</dbReference>
<name>A0A1V8M578_9GAMM</name>
<dbReference type="SUPFAM" id="SSF53448">
    <property type="entry name" value="Nucleotide-diphospho-sugar transferases"/>
    <property type="match status" value="1"/>
</dbReference>
<evidence type="ECO:0000313" key="10">
    <source>
        <dbReference type="Proteomes" id="UP000191980"/>
    </source>
</evidence>
<feature type="transmembrane region" description="Helical" evidence="7">
    <location>
        <begin position="230"/>
        <end position="254"/>
    </location>
</feature>
<keyword evidence="10" id="KW-1185">Reference proteome</keyword>
<protein>
    <recommendedName>
        <fullName evidence="8">Glycosyltransferase 2-like domain-containing protein</fullName>
    </recommendedName>
</protein>
<sequence length="279" mass="31158">MPIEIIAVDDGSTDNTVEKIAALARNDSRIHLIELTRNFGKEAAIHAGLKAAEGKAVIILDADLQHPPELIPQMVKLWSSGVLVVEAIKADRGREPIASKVFSYIFYALFHFFTHLNIRGLCDFKLLDRHVVNTYLAFPENQRFFRGLIDWSGYPSARIPFKVALRKGTGGSRWSRFRLLCYAIDNITALSSLPLRIVSWTGAFSLALGLIIGILSLWQKWQGVALDGFTTINLLIVIIGGTVLMGLGIISHYLRRIYEEVKGRPSYLIKPKKNQGSNK</sequence>
<dbReference type="InterPro" id="IPR029044">
    <property type="entry name" value="Nucleotide-diphossugar_trans"/>
</dbReference>
<dbReference type="STRING" id="1420851.AU255_02070"/>
<dbReference type="Gene3D" id="3.90.550.10">
    <property type="entry name" value="Spore Coat Polysaccharide Biosynthesis Protein SpsA, Chain A"/>
    <property type="match status" value="1"/>
</dbReference>
<keyword evidence="5 7" id="KW-1133">Transmembrane helix</keyword>
<keyword evidence="4 7" id="KW-0812">Transmembrane</keyword>
<evidence type="ECO:0000256" key="3">
    <source>
        <dbReference type="ARBA" id="ARBA00022679"/>
    </source>
</evidence>
<evidence type="ECO:0000256" key="6">
    <source>
        <dbReference type="ARBA" id="ARBA00023136"/>
    </source>
</evidence>
<feature type="domain" description="Glycosyltransferase 2-like" evidence="8">
    <location>
        <begin position="2"/>
        <end position="86"/>
    </location>
</feature>
<feature type="transmembrane region" description="Helical" evidence="7">
    <location>
        <begin position="197"/>
        <end position="218"/>
    </location>
</feature>
<comment type="subcellular location">
    <subcellularLocation>
        <location evidence="1">Membrane</location>
        <topology evidence="1">Multi-pass membrane protein</topology>
    </subcellularLocation>
</comment>
<evidence type="ECO:0000256" key="4">
    <source>
        <dbReference type="ARBA" id="ARBA00022692"/>
    </source>
</evidence>
<reference evidence="9 10" key="1">
    <citation type="submission" date="2015-12" db="EMBL/GenBank/DDBJ databases">
        <authorList>
            <person name="Shamseldin A."/>
            <person name="Moawad H."/>
            <person name="Abd El-Rahim W.M."/>
            <person name="Sadowsky M.J."/>
        </authorList>
    </citation>
    <scope>NUCLEOTIDE SEQUENCE [LARGE SCALE GENOMIC DNA]</scope>
    <source>
        <strain evidence="9 10">WF1</strain>
    </source>
</reference>
<dbReference type="Proteomes" id="UP000191980">
    <property type="component" value="Unassembled WGS sequence"/>
</dbReference>
<accession>A0A1V8M578</accession>
<dbReference type="InterPro" id="IPR001173">
    <property type="entry name" value="Glyco_trans_2-like"/>
</dbReference>
<proteinExistence type="predicted"/>
<dbReference type="PANTHER" id="PTHR48090:SF1">
    <property type="entry name" value="PROPHAGE BACTOPRENOL GLUCOSYL TRANSFERASE HOMOLOG"/>
    <property type="match status" value="1"/>
</dbReference>
<organism evidence="9 10">
    <name type="scientific">Methyloprofundus sedimenti</name>
    <dbReference type="NCBI Taxonomy" id="1420851"/>
    <lineage>
        <taxon>Bacteria</taxon>
        <taxon>Pseudomonadati</taxon>
        <taxon>Pseudomonadota</taxon>
        <taxon>Gammaproteobacteria</taxon>
        <taxon>Methylococcales</taxon>
        <taxon>Methylococcaceae</taxon>
        <taxon>Methyloprofundus</taxon>
    </lineage>
</organism>
<dbReference type="AlphaFoldDB" id="A0A1V8M578"/>
<dbReference type="GO" id="GO:0005886">
    <property type="term" value="C:plasma membrane"/>
    <property type="evidence" value="ECO:0007669"/>
    <property type="project" value="TreeGrafter"/>
</dbReference>
<keyword evidence="6 7" id="KW-0472">Membrane</keyword>
<gene>
    <name evidence="9" type="ORF">AU255_02070</name>
</gene>
<dbReference type="CDD" id="cd04187">
    <property type="entry name" value="DPM1_like_bac"/>
    <property type="match status" value="1"/>
</dbReference>
<dbReference type="GO" id="GO:0016757">
    <property type="term" value="F:glycosyltransferase activity"/>
    <property type="evidence" value="ECO:0007669"/>
    <property type="project" value="UniProtKB-KW"/>
</dbReference>
<evidence type="ECO:0000256" key="5">
    <source>
        <dbReference type="ARBA" id="ARBA00022989"/>
    </source>
</evidence>
<dbReference type="InterPro" id="IPR050256">
    <property type="entry name" value="Glycosyltransferase_2"/>
</dbReference>
<evidence type="ECO:0000256" key="2">
    <source>
        <dbReference type="ARBA" id="ARBA00022676"/>
    </source>
</evidence>
<dbReference type="Pfam" id="PF00535">
    <property type="entry name" value="Glycos_transf_2"/>
    <property type="match status" value="1"/>
</dbReference>
<comment type="caution">
    <text evidence="9">The sequence shown here is derived from an EMBL/GenBank/DDBJ whole genome shotgun (WGS) entry which is preliminary data.</text>
</comment>
<evidence type="ECO:0000259" key="8">
    <source>
        <dbReference type="Pfam" id="PF00535"/>
    </source>
</evidence>
<keyword evidence="2" id="KW-0328">Glycosyltransferase</keyword>
<evidence type="ECO:0000256" key="7">
    <source>
        <dbReference type="SAM" id="Phobius"/>
    </source>
</evidence>
<evidence type="ECO:0000313" key="9">
    <source>
        <dbReference type="EMBL" id="OQK16717.1"/>
    </source>
</evidence>
<keyword evidence="3" id="KW-0808">Transferase</keyword>
<dbReference type="PANTHER" id="PTHR48090">
    <property type="entry name" value="UNDECAPRENYL-PHOSPHATE 4-DEOXY-4-FORMAMIDO-L-ARABINOSE TRANSFERASE-RELATED"/>
    <property type="match status" value="1"/>
</dbReference>